<feature type="domain" description="Protein kinase" evidence="11">
    <location>
        <begin position="18"/>
        <end position="289"/>
    </location>
</feature>
<dbReference type="EMBL" id="JTHE03000083">
    <property type="protein sequence ID" value="MCM1984008.1"/>
    <property type="molecule type" value="Genomic_DNA"/>
</dbReference>
<name>A0ABD4T678_9CYAN</name>
<accession>A0ABD4T678</accession>
<keyword evidence="10" id="KW-1133">Transmembrane helix</keyword>
<feature type="transmembrane region" description="Helical" evidence="10">
    <location>
        <begin position="331"/>
        <end position="349"/>
    </location>
</feature>
<dbReference type="GO" id="GO:0005524">
    <property type="term" value="F:ATP binding"/>
    <property type="evidence" value="ECO:0007669"/>
    <property type="project" value="UniProtKB-UniRule"/>
</dbReference>
<reference evidence="12 13" key="1">
    <citation type="journal article" date="2015" name="Genome Announc.">
        <title>Draft Genome Sequence of Filamentous Marine Cyanobacterium Lyngbya confervoides Strain BDU141951.</title>
        <authorList>
            <person name="Chandrababunaidu M.M."/>
            <person name="Sen D."/>
            <person name="Tripathy S."/>
        </authorList>
    </citation>
    <scope>NUCLEOTIDE SEQUENCE [LARGE SCALE GENOMIC DNA]</scope>
    <source>
        <strain evidence="12 13">BDU141951</strain>
    </source>
</reference>
<evidence type="ECO:0000256" key="4">
    <source>
        <dbReference type="ARBA" id="ARBA00022741"/>
    </source>
</evidence>
<keyword evidence="6 9" id="KW-0067">ATP-binding</keyword>
<dbReference type="PROSITE" id="PS00107">
    <property type="entry name" value="PROTEIN_KINASE_ATP"/>
    <property type="match status" value="1"/>
</dbReference>
<evidence type="ECO:0000259" key="11">
    <source>
        <dbReference type="PROSITE" id="PS50011"/>
    </source>
</evidence>
<dbReference type="Proteomes" id="UP000031561">
    <property type="component" value="Unassembled WGS sequence"/>
</dbReference>
<dbReference type="EC" id="2.7.11.1" evidence="1"/>
<evidence type="ECO:0000256" key="7">
    <source>
        <dbReference type="ARBA" id="ARBA00047899"/>
    </source>
</evidence>
<dbReference type="PANTHER" id="PTHR24363:SF0">
    <property type="entry name" value="SERINE_THREONINE KINASE LIKE DOMAIN CONTAINING 1"/>
    <property type="match status" value="1"/>
</dbReference>
<feature type="binding site" evidence="9">
    <location>
        <position position="49"/>
    </location>
    <ligand>
        <name>ATP</name>
        <dbReference type="ChEBI" id="CHEBI:30616"/>
    </ligand>
</feature>
<dbReference type="Pfam" id="PF00069">
    <property type="entry name" value="Pkinase"/>
    <property type="match status" value="1"/>
</dbReference>
<comment type="catalytic activity">
    <reaction evidence="7">
        <text>L-threonyl-[protein] + ATP = O-phospho-L-threonyl-[protein] + ADP + H(+)</text>
        <dbReference type="Rhea" id="RHEA:46608"/>
        <dbReference type="Rhea" id="RHEA-COMP:11060"/>
        <dbReference type="Rhea" id="RHEA-COMP:11605"/>
        <dbReference type="ChEBI" id="CHEBI:15378"/>
        <dbReference type="ChEBI" id="CHEBI:30013"/>
        <dbReference type="ChEBI" id="CHEBI:30616"/>
        <dbReference type="ChEBI" id="CHEBI:61977"/>
        <dbReference type="ChEBI" id="CHEBI:456216"/>
        <dbReference type="EC" id="2.7.11.1"/>
    </reaction>
</comment>
<dbReference type="InterPro" id="IPR011009">
    <property type="entry name" value="Kinase-like_dom_sf"/>
</dbReference>
<keyword evidence="2 12" id="KW-0723">Serine/threonine-protein kinase</keyword>
<evidence type="ECO:0000256" key="8">
    <source>
        <dbReference type="ARBA" id="ARBA00048679"/>
    </source>
</evidence>
<evidence type="ECO:0000256" key="1">
    <source>
        <dbReference type="ARBA" id="ARBA00012513"/>
    </source>
</evidence>
<dbReference type="CDD" id="cd14014">
    <property type="entry name" value="STKc_PknB_like"/>
    <property type="match status" value="1"/>
</dbReference>
<dbReference type="RefSeq" id="WP_201277471.1">
    <property type="nucleotide sequence ID" value="NZ_JTHE03000083.1"/>
</dbReference>
<sequence>MSLKHMSQSMPSLLANRYRVLRVLGEGGFGITYLAADTQMPSKRHCVIKQLKVNLQNSQLHQLVQERFEREAAILESLGAESSQIPHLYAYFSQAGQFFLVQEWVQGQTLAQAVQHDGVFSEAAVVEVLRQVLTVLDYVHGQRIVHRDIKPDNIMLRSPDNLPVLLDFGAVKESMNTVIQATQGASRSIVVGTPGFMPSEQVAGRPCFSSDLYSLGLTAIYLLTGKGPLDLPSDPATGDLGWHSHAPQVSSPLAQILDRAIQVHPRDRFSTATEMLTALNGLEVASPFLGSGSPSVADQTLHQGTAPEAGSATVALEPDLQNAAGSDWKRAGLMGGLVALLVIAAAIIVRTQILAGVLRNRAVNPHRVSEILPGPAASSSPQVAASPPPISAANPIAREGYCSFLSTRNQADIINDPCTIVDFQNGSYAVNWSQGRVTQVQVKPQVRIDGRPATVVDQQATSLTLKTNRGNLGICWDCSP</sequence>
<dbReference type="PROSITE" id="PS00108">
    <property type="entry name" value="PROTEIN_KINASE_ST"/>
    <property type="match status" value="1"/>
</dbReference>
<comment type="caution">
    <text evidence="12">The sequence shown here is derived from an EMBL/GenBank/DDBJ whole genome shotgun (WGS) entry which is preliminary data.</text>
</comment>
<evidence type="ECO:0000256" key="10">
    <source>
        <dbReference type="SAM" id="Phobius"/>
    </source>
</evidence>
<organism evidence="12 13">
    <name type="scientific">Lyngbya confervoides BDU141951</name>
    <dbReference type="NCBI Taxonomy" id="1574623"/>
    <lineage>
        <taxon>Bacteria</taxon>
        <taxon>Bacillati</taxon>
        <taxon>Cyanobacteriota</taxon>
        <taxon>Cyanophyceae</taxon>
        <taxon>Oscillatoriophycideae</taxon>
        <taxon>Oscillatoriales</taxon>
        <taxon>Microcoleaceae</taxon>
        <taxon>Lyngbya</taxon>
    </lineage>
</organism>
<dbReference type="Gene3D" id="1.10.510.10">
    <property type="entry name" value="Transferase(Phosphotransferase) domain 1"/>
    <property type="match status" value="1"/>
</dbReference>
<dbReference type="PANTHER" id="PTHR24363">
    <property type="entry name" value="SERINE/THREONINE PROTEIN KINASE"/>
    <property type="match status" value="1"/>
</dbReference>
<gene>
    <name evidence="12" type="ORF">QQ91_0014385</name>
</gene>
<evidence type="ECO:0000256" key="3">
    <source>
        <dbReference type="ARBA" id="ARBA00022679"/>
    </source>
</evidence>
<dbReference type="SMART" id="SM00220">
    <property type="entry name" value="S_TKc"/>
    <property type="match status" value="1"/>
</dbReference>
<dbReference type="SUPFAM" id="SSF56112">
    <property type="entry name" value="Protein kinase-like (PK-like)"/>
    <property type="match status" value="1"/>
</dbReference>
<evidence type="ECO:0000313" key="13">
    <source>
        <dbReference type="Proteomes" id="UP000031561"/>
    </source>
</evidence>
<protein>
    <recommendedName>
        <fullName evidence="1">non-specific serine/threonine protein kinase</fullName>
        <ecNumber evidence="1">2.7.11.1</ecNumber>
    </recommendedName>
</protein>
<evidence type="ECO:0000256" key="2">
    <source>
        <dbReference type="ARBA" id="ARBA00022527"/>
    </source>
</evidence>
<evidence type="ECO:0000256" key="9">
    <source>
        <dbReference type="PROSITE-ProRule" id="PRU10141"/>
    </source>
</evidence>
<proteinExistence type="predicted"/>
<evidence type="ECO:0000256" key="5">
    <source>
        <dbReference type="ARBA" id="ARBA00022777"/>
    </source>
</evidence>
<evidence type="ECO:0000256" key="6">
    <source>
        <dbReference type="ARBA" id="ARBA00022840"/>
    </source>
</evidence>
<dbReference type="InterPro" id="IPR017441">
    <property type="entry name" value="Protein_kinase_ATP_BS"/>
</dbReference>
<keyword evidence="13" id="KW-1185">Reference proteome</keyword>
<keyword evidence="10" id="KW-0812">Transmembrane</keyword>
<evidence type="ECO:0000313" key="12">
    <source>
        <dbReference type="EMBL" id="MCM1984008.1"/>
    </source>
</evidence>
<comment type="catalytic activity">
    <reaction evidence="8">
        <text>L-seryl-[protein] + ATP = O-phospho-L-seryl-[protein] + ADP + H(+)</text>
        <dbReference type="Rhea" id="RHEA:17989"/>
        <dbReference type="Rhea" id="RHEA-COMP:9863"/>
        <dbReference type="Rhea" id="RHEA-COMP:11604"/>
        <dbReference type="ChEBI" id="CHEBI:15378"/>
        <dbReference type="ChEBI" id="CHEBI:29999"/>
        <dbReference type="ChEBI" id="CHEBI:30616"/>
        <dbReference type="ChEBI" id="CHEBI:83421"/>
        <dbReference type="ChEBI" id="CHEBI:456216"/>
        <dbReference type="EC" id="2.7.11.1"/>
    </reaction>
</comment>
<keyword evidence="4 9" id="KW-0547">Nucleotide-binding</keyword>
<dbReference type="Gene3D" id="3.30.200.20">
    <property type="entry name" value="Phosphorylase Kinase, domain 1"/>
    <property type="match status" value="1"/>
</dbReference>
<keyword evidence="10" id="KW-0472">Membrane</keyword>
<keyword evidence="5 12" id="KW-0418">Kinase</keyword>
<dbReference type="GO" id="GO:0004674">
    <property type="term" value="F:protein serine/threonine kinase activity"/>
    <property type="evidence" value="ECO:0007669"/>
    <property type="project" value="UniProtKB-KW"/>
</dbReference>
<dbReference type="InterPro" id="IPR008271">
    <property type="entry name" value="Ser/Thr_kinase_AS"/>
</dbReference>
<keyword evidence="3" id="KW-0808">Transferase</keyword>
<dbReference type="AlphaFoldDB" id="A0ABD4T678"/>
<dbReference type="PROSITE" id="PS50011">
    <property type="entry name" value="PROTEIN_KINASE_DOM"/>
    <property type="match status" value="1"/>
</dbReference>
<dbReference type="InterPro" id="IPR000719">
    <property type="entry name" value="Prot_kinase_dom"/>
</dbReference>